<name>A0AAP0LFE0_9MAGN</name>
<protein>
    <submittedName>
        <fullName evidence="1">Uncharacterized protein</fullName>
    </submittedName>
</protein>
<dbReference type="Proteomes" id="UP001420932">
    <property type="component" value="Unassembled WGS sequence"/>
</dbReference>
<proteinExistence type="predicted"/>
<evidence type="ECO:0000313" key="1">
    <source>
        <dbReference type="EMBL" id="KAK9168615.1"/>
    </source>
</evidence>
<organism evidence="1 2">
    <name type="scientific">Stephania yunnanensis</name>
    <dbReference type="NCBI Taxonomy" id="152371"/>
    <lineage>
        <taxon>Eukaryota</taxon>
        <taxon>Viridiplantae</taxon>
        <taxon>Streptophyta</taxon>
        <taxon>Embryophyta</taxon>
        <taxon>Tracheophyta</taxon>
        <taxon>Spermatophyta</taxon>
        <taxon>Magnoliopsida</taxon>
        <taxon>Ranunculales</taxon>
        <taxon>Menispermaceae</taxon>
        <taxon>Menispermoideae</taxon>
        <taxon>Cissampelideae</taxon>
        <taxon>Stephania</taxon>
    </lineage>
</organism>
<dbReference type="AlphaFoldDB" id="A0AAP0LFE0"/>
<dbReference type="EMBL" id="JBBNAF010000001">
    <property type="protein sequence ID" value="KAK9168615.1"/>
    <property type="molecule type" value="Genomic_DNA"/>
</dbReference>
<gene>
    <name evidence="1" type="ORF">Syun_000755</name>
</gene>
<accession>A0AAP0LFE0</accession>
<evidence type="ECO:0000313" key="2">
    <source>
        <dbReference type="Proteomes" id="UP001420932"/>
    </source>
</evidence>
<reference evidence="1 2" key="1">
    <citation type="submission" date="2024-01" db="EMBL/GenBank/DDBJ databases">
        <title>Genome assemblies of Stephania.</title>
        <authorList>
            <person name="Yang L."/>
        </authorList>
    </citation>
    <scope>NUCLEOTIDE SEQUENCE [LARGE SCALE GENOMIC DNA]</scope>
    <source>
        <strain evidence="1">YNDBR</strain>
        <tissue evidence="1">Leaf</tissue>
    </source>
</reference>
<comment type="caution">
    <text evidence="1">The sequence shown here is derived from an EMBL/GenBank/DDBJ whole genome shotgun (WGS) entry which is preliminary data.</text>
</comment>
<sequence>MADVSLQLSGVHNVLNSLAVIATVGALIDDQKLPYLNFSVSLTFSCLVYLKLH</sequence>
<keyword evidence="2" id="KW-1185">Reference proteome</keyword>